<evidence type="ECO:0000259" key="1">
    <source>
        <dbReference type="Pfam" id="PF13521"/>
    </source>
</evidence>
<protein>
    <submittedName>
        <fullName evidence="2">AAA family ATPase</fullName>
    </submittedName>
</protein>
<comment type="caution">
    <text evidence="2">The sequence shown here is derived from an EMBL/GenBank/DDBJ whole genome shotgun (WGS) entry which is preliminary data.</text>
</comment>
<evidence type="ECO:0000313" key="3">
    <source>
        <dbReference type="Proteomes" id="UP001597357"/>
    </source>
</evidence>
<keyword evidence="3" id="KW-1185">Reference proteome</keyword>
<reference evidence="3" key="1">
    <citation type="journal article" date="2019" name="Int. J. Syst. Evol. Microbiol.">
        <title>The Global Catalogue of Microorganisms (GCM) 10K type strain sequencing project: providing services to taxonomists for standard genome sequencing and annotation.</title>
        <authorList>
            <consortium name="The Broad Institute Genomics Platform"/>
            <consortium name="The Broad Institute Genome Sequencing Center for Infectious Disease"/>
            <person name="Wu L."/>
            <person name="Ma J."/>
        </authorList>
    </citation>
    <scope>NUCLEOTIDE SEQUENCE [LARGE SCALE GENOMIC DNA]</scope>
    <source>
        <strain evidence="3">KCTC 42255</strain>
    </source>
</reference>
<dbReference type="Proteomes" id="UP001597357">
    <property type="component" value="Unassembled WGS sequence"/>
</dbReference>
<gene>
    <name evidence="2" type="ORF">ACFSQ0_07805</name>
</gene>
<dbReference type="EMBL" id="JBHULZ010000040">
    <property type="protein sequence ID" value="MFD2697893.1"/>
    <property type="molecule type" value="Genomic_DNA"/>
</dbReference>
<dbReference type="InterPro" id="IPR038727">
    <property type="entry name" value="NadR/Ttd14_AAA_dom"/>
</dbReference>
<organism evidence="2 3">
    <name type="scientific">Mesonia sediminis</name>
    <dbReference type="NCBI Taxonomy" id="1703946"/>
    <lineage>
        <taxon>Bacteria</taxon>
        <taxon>Pseudomonadati</taxon>
        <taxon>Bacteroidota</taxon>
        <taxon>Flavobacteriia</taxon>
        <taxon>Flavobacteriales</taxon>
        <taxon>Flavobacteriaceae</taxon>
        <taxon>Mesonia</taxon>
    </lineage>
</organism>
<dbReference type="InterPro" id="IPR027417">
    <property type="entry name" value="P-loop_NTPase"/>
</dbReference>
<dbReference type="Pfam" id="PF13521">
    <property type="entry name" value="AAA_28"/>
    <property type="match status" value="1"/>
</dbReference>
<feature type="domain" description="NadR/Ttd14 AAA" evidence="1">
    <location>
        <begin position="6"/>
        <end position="167"/>
    </location>
</feature>
<proteinExistence type="predicted"/>
<name>A0ABW5SDQ8_9FLAO</name>
<dbReference type="Gene3D" id="3.40.50.300">
    <property type="entry name" value="P-loop containing nucleotide triphosphate hydrolases"/>
    <property type="match status" value="1"/>
</dbReference>
<dbReference type="RefSeq" id="WP_379046565.1">
    <property type="nucleotide sequence ID" value="NZ_JBHULZ010000040.1"/>
</dbReference>
<sequence>MGKKALIIGGPGTGKSTTLKALEKKGYTCYPEISREVILDAQKNGIEQLFLTDPLLFSQRLLEGRINQFKKAEMQEGTVFIDRGIPDVTAYLDYKKDTYPTYFKEANLQYRYDLVFLFPFWEDIYVGDNERYENRTEAKEIQSFLEQTYRNLGYDLIAVPQDNVANRVNFILSRC</sequence>
<dbReference type="SUPFAM" id="SSF52540">
    <property type="entry name" value="P-loop containing nucleoside triphosphate hydrolases"/>
    <property type="match status" value="1"/>
</dbReference>
<accession>A0ABW5SDQ8</accession>
<evidence type="ECO:0000313" key="2">
    <source>
        <dbReference type="EMBL" id="MFD2697893.1"/>
    </source>
</evidence>